<organism evidence="6 7">
    <name type="scientific">Raoultella terrigena</name>
    <name type="common">Klebsiella terrigena</name>
    <dbReference type="NCBI Taxonomy" id="577"/>
    <lineage>
        <taxon>Bacteria</taxon>
        <taxon>Pseudomonadati</taxon>
        <taxon>Pseudomonadota</taxon>
        <taxon>Gammaproteobacteria</taxon>
        <taxon>Enterobacterales</taxon>
        <taxon>Enterobacteriaceae</taxon>
        <taxon>Klebsiella/Raoultella group</taxon>
        <taxon>Raoultella</taxon>
    </lineage>
</organism>
<gene>
    <name evidence="6" type="primary">zntB_2</name>
    <name evidence="6" type="ORF">NCTC13098_04070</name>
</gene>
<dbReference type="SUPFAM" id="SSF144083">
    <property type="entry name" value="Magnesium transport protein CorA, transmembrane region"/>
    <property type="match status" value="1"/>
</dbReference>
<dbReference type="AlphaFoldDB" id="A0A3P8JLI4"/>
<comment type="subcellular location">
    <subcellularLocation>
        <location evidence="1">Membrane</location>
        <topology evidence="1">Multi-pass membrane protein</topology>
    </subcellularLocation>
</comment>
<name>A0A3P8JLI4_RAOTE</name>
<accession>A0A3P8JLI4</accession>
<evidence type="ECO:0000256" key="5">
    <source>
        <dbReference type="SAM" id="Phobius"/>
    </source>
</evidence>
<keyword evidence="2 5" id="KW-0812">Transmembrane</keyword>
<feature type="transmembrane region" description="Helical" evidence="5">
    <location>
        <begin position="29"/>
        <end position="49"/>
    </location>
</feature>
<evidence type="ECO:0000313" key="6">
    <source>
        <dbReference type="EMBL" id="VDR27698.1"/>
    </source>
</evidence>
<keyword evidence="3 5" id="KW-1133">Transmembrane helix</keyword>
<reference evidence="6 7" key="1">
    <citation type="submission" date="2018-12" db="EMBL/GenBank/DDBJ databases">
        <authorList>
            <consortium name="Pathogen Informatics"/>
        </authorList>
    </citation>
    <scope>NUCLEOTIDE SEQUENCE [LARGE SCALE GENOMIC DNA]</scope>
    <source>
        <strain evidence="6 7">NCTC13098</strain>
    </source>
</reference>
<dbReference type="EMBL" id="LR131271">
    <property type="protein sequence ID" value="VDR27698.1"/>
    <property type="molecule type" value="Genomic_DNA"/>
</dbReference>
<evidence type="ECO:0000256" key="2">
    <source>
        <dbReference type="ARBA" id="ARBA00022692"/>
    </source>
</evidence>
<dbReference type="Pfam" id="PF01544">
    <property type="entry name" value="CorA"/>
    <property type="match status" value="1"/>
</dbReference>
<dbReference type="InterPro" id="IPR045863">
    <property type="entry name" value="CorA_TM1_TM2"/>
</dbReference>
<dbReference type="KEGG" id="rtg:NCTC13098_04070"/>
<evidence type="ECO:0000256" key="1">
    <source>
        <dbReference type="ARBA" id="ARBA00004141"/>
    </source>
</evidence>
<evidence type="ECO:0000256" key="3">
    <source>
        <dbReference type="ARBA" id="ARBA00022989"/>
    </source>
</evidence>
<keyword evidence="4 5" id="KW-0472">Membrane</keyword>
<protein>
    <submittedName>
        <fullName evidence="6">Zinc transport protein ZntB</fullName>
    </submittedName>
</protein>
<sequence>MAMVFLPSTFWTGLFGVNLGGFPGNEWHMGFAIFCVMLVVLIGGVAWWFTSQ</sequence>
<evidence type="ECO:0000313" key="7">
    <source>
        <dbReference type="Proteomes" id="UP000274346"/>
    </source>
</evidence>
<evidence type="ECO:0000256" key="4">
    <source>
        <dbReference type="ARBA" id="ARBA00023136"/>
    </source>
</evidence>
<dbReference type="Gene3D" id="1.20.58.340">
    <property type="entry name" value="Magnesium transport protein CorA, transmembrane region"/>
    <property type="match status" value="1"/>
</dbReference>
<dbReference type="Proteomes" id="UP000274346">
    <property type="component" value="Chromosome"/>
</dbReference>
<dbReference type="InterPro" id="IPR002523">
    <property type="entry name" value="MgTranspt_CorA/ZnTranspt_ZntB"/>
</dbReference>
<proteinExistence type="predicted"/>
<dbReference type="GO" id="GO:0046873">
    <property type="term" value="F:metal ion transmembrane transporter activity"/>
    <property type="evidence" value="ECO:0007669"/>
    <property type="project" value="InterPro"/>
</dbReference>
<dbReference type="GO" id="GO:0016020">
    <property type="term" value="C:membrane"/>
    <property type="evidence" value="ECO:0007669"/>
    <property type="project" value="UniProtKB-SubCell"/>
</dbReference>